<organism evidence="5">
    <name type="scientific">Planktothricoides raciborskii GIHE-MW2</name>
    <dbReference type="NCBI Taxonomy" id="2792601"/>
    <lineage>
        <taxon>Bacteria</taxon>
        <taxon>Bacillati</taxon>
        <taxon>Cyanobacteriota</taxon>
        <taxon>Cyanophyceae</taxon>
        <taxon>Oscillatoriophycideae</taxon>
        <taxon>Oscillatoriales</taxon>
        <taxon>Oscillatoriaceae</taxon>
        <taxon>Planktothricoides</taxon>
    </lineage>
</organism>
<feature type="compositionally biased region" description="Polar residues" evidence="3">
    <location>
        <begin position="1"/>
        <end position="19"/>
    </location>
</feature>
<dbReference type="PROSITE" id="PS00379">
    <property type="entry name" value="CDP_ALCOHOL_P_TRANSF"/>
    <property type="match status" value="1"/>
</dbReference>
<dbReference type="AlphaFoldDB" id="A0AAU8JGY6"/>
<reference evidence="5" key="1">
    <citation type="submission" date="2024-07" db="EMBL/GenBank/DDBJ databases">
        <authorList>
            <person name="Kim Y.J."/>
            <person name="Jeong J.Y."/>
        </authorList>
    </citation>
    <scope>NUCLEOTIDE SEQUENCE</scope>
    <source>
        <strain evidence="5">GIHE-MW2</strain>
    </source>
</reference>
<dbReference type="EMBL" id="CP159837">
    <property type="protein sequence ID" value="XCM38473.1"/>
    <property type="molecule type" value="Genomic_DNA"/>
</dbReference>
<keyword evidence="1 2" id="KW-0808">Transferase</keyword>
<dbReference type="GO" id="GO:0008654">
    <property type="term" value="P:phospholipid biosynthetic process"/>
    <property type="evidence" value="ECO:0007669"/>
    <property type="project" value="InterPro"/>
</dbReference>
<evidence type="ECO:0000256" key="4">
    <source>
        <dbReference type="SAM" id="Phobius"/>
    </source>
</evidence>
<dbReference type="InterPro" id="IPR000462">
    <property type="entry name" value="CDP-OH_P_trans"/>
</dbReference>
<comment type="similarity">
    <text evidence="2">Belongs to the CDP-alcohol phosphatidyltransferase class-I family.</text>
</comment>
<feature type="transmembrane region" description="Helical" evidence="4">
    <location>
        <begin position="178"/>
        <end position="199"/>
    </location>
</feature>
<accession>A0AAU8JGY6</accession>
<dbReference type="GO" id="GO:0016780">
    <property type="term" value="F:phosphotransferase activity, for other substituted phosphate groups"/>
    <property type="evidence" value="ECO:0007669"/>
    <property type="project" value="InterPro"/>
</dbReference>
<keyword evidence="4" id="KW-0812">Transmembrane</keyword>
<evidence type="ECO:0000256" key="2">
    <source>
        <dbReference type="RuleBase" id="RU003750"/>
    </source>
</evidence>
<name>A0AAU8JGY6_9CYAN</name>
<dbReference type="Pfam" id="PF01066">
    <property type="entry name" value="CDP-OH_P_transf"/>
    <property type="match status" value="1"/>
</dbReference>
<feature type="transmembrane region" description="Helical" evidence="4">
    <location>
        <begin position="79"/>
        <end position="96"/>
    </location>
</feature>
<protein>
    <submittedName>
        <fullName evidence="5">CDP-alcohol phosphatidyltransferase family protein</fullName>
        <ecNumber evidence="5">2.7.8.-</ecNumber>
    </submittedName>
</protein>
<dbReference type="InterPro" id="IPR043130">
    <property type="entry name" value="CDP-OH_PTrfase_TM_dom"/>
</dbReference>
<dbReference type="EC" id="2.7.8.-" evidence="5"/>
<evidence type="ECO:0000256" key="3">
    <source>
        <dbReference type="SAM" id="MobiDB-lite"/>
    </source>
</evidence>
<gene>
    <name evidence="5" type="ORF">ABWT76_001324</name>
</gene>
<evidence type="ECO:0000313" key="5">
    <source>
        <dbReference type="EMBL" id="XCM38473.1"/>
    </source>
</evidence>
<dbReference type="InterPro" id="IPR048254">
    <property type="entry name" value="CDP_ALCOHOL_P_TRANSF_CS"/>
</dbReference>
<dbReference type="GO" id="GO:0016020">
    <property type="term" value="C:membrane"/>
    <property type="evidence" value="ECO:0007669"/>
    <property type="project" value="InterPro"/>
</dbReference>
<proteinExistence type="inferred from homology"/>
<keyword evidence="4" id="KW-0472">Membrane</keyword>
<evidence type="ECO:0000256" key="1">
    <source>
        <dbReference type="ARBA" id="ARBA00022679"/>
    </source>
</evidence>
<dbReference type="Gene3D" id="1.20.120.1760">
    <property type="match status" value="1"/>
</dbReference>
<dbReference type="RefSeq" id="WP_054466733.1">
    <property type="nucleotide sequence ID" value="NZ_CP159837.1"/>
</dbReference>
<feature type="transmembrane region" description="Helical" evidence="4">
    <location>
        <begin position="139"/>
        <end position="157"/>
    </location>
</feature>
<feature type="region of interest" description="Disordered" evidence="3">
    <location>
        <begin position="1"/>
        <end position="22"/>
    </location>
</feature>
<keyword evidence="4" id="KW-1133">Transmembrane helix</keyword>
<sequence>MSNLSENDPSETLLNQPETSNDEAEIIKPRSLIEKTLKIYTVKIANFLAKYDWITPNRISILSALFGGPLACWLILENYYLIAVAVIIISGIFDDLDGDLARAKGVASKEGAILDSVLDRYVDFFIITALIFLDPSQHLIPGLLAMFGGMMVPYIRARSEAEGKSVVAAAIGNRTARFILIILGISTQQFFPLLILLAVTSNIAAFQRLFFALKTSIY</sequence>